<dbReference type="InterPro" id="IPR029058">
    <property type="entry name" value="AB_hydrolase_fold"/>
</dbReference>
<evidence type="ECO:0000259" key="1">
    <source>
        <dbReference type="Pfam" id="PF01764"/>
    </source>
</evidence>
<dbReference type="GeneID" id="29004690"/>
<name>A0A167L3I3_PHYB8</name>
<gene>
    <name evidence="2" type="ORF">PHYBLDRAFT_92267</name>
</gene>
<dbReference type="InterPro" id="IPR051218">
    <property type="entry name" value="Sec_MonoDiacylglyc_Lipase"/>
</dbReference>
<reference evidence="3" key="1">
    <citation type="submission" date="2015-06" db="EMBL/GenBank/DDBJ databases">
        <title>Expansion of signal transduction pathways in fungi by whole-genome duplication.</title>
        <authorList>
            <consortium name="DOE Joint Genome Institute"/>
            <person name="Corrochano L.M."/>
            <person name="Kuo A."/>
            <person name="Marcet-Houben M."/>
            <person name="Polaino S."/>
            <person name="Salamov A."/>
            <person name="Villalobos J.M."/>
            <person name="Alvarez M.I."/>
            <person name="Avalos J."/>
            <person name="Benito E.P."/>
            <person name="Benoit I."/>
            <person name="Burger G."/>
            <person name="Camino L.P."/>
            <person name="Canovas D."/>
            <person name="Cerda-Olmedo E."/>
            <person name="Cheng J.-F."/>
            <person name="Dominguez A."/>
            <person name="Elias M."/>
            <person name="Eslava A.P."/>
            <person name="Glaser F."/>
            <person name="Grimwood J."/>
            <person name="Gutierrez G."/>
            <person name="Heitman J."/>
            <person name="Henrissat B."/>
            <person name="Iturriaga E.A."/>
            <person name="Lang B.F."/>
            <person name="Lavin J.L."/>
            <person name="Lee S."/>
            <person name="Li W."/>
            <person name="Lindquist E."/>
            <person name="Lopez-Garcia S."/>
            <person name="Luque E.M."/>
            <person name="Marcos A.T."/>
            <person name="Martin J."/>
            <person name="McCluskey K."/>
            <person name="Medina H.R."/>
            <person name="Miralles-Duran A."/>
            <person name="Miyazaki A."/>
            <person name="Munoz-Torres E."/>
            <person name="Oguiza J.A."/>
            <person name="Ohm R."/>
            <person name="Olmedo M."/>
            <person name="Orejas M."/>
            <person name="Ortiz-Castellanos L."/>
            <person name="Pisabarro A.G."/>
            <person name="Rodriguez-Romero J."/>
            <person name="Ruiz-Herrera J."/>
            <person name="Ruiz-Vazquez R."/>
            <person name="Sanz C."/>
            <person name="Schackwitz W."/>
            <person name="Schmutz J."/>
            <person name="Shahriari M."/>
            <person name="Shelest E."/>
            <person name="Silva-Franco F."/>
            <person name="Soanes D."/>
            <person name="Syed K."/>
            <person name="Tagua V.G."/>
            <person name="Talbot N.J."/>
            <person name="Thon M."/>
            <person name="De vries R.P."/>
            <person name="Wiebenga A."/>
            <person name="Yadav J.S."/>
            <person name="Braun E.L."/>
            <person name="Baker S."/>
            <person name="Garre V."/>
            <person name="Horwitz B."/>
            <person name="Torres-Martinez S."/>
            <person name="Idnurm A."/>
            <person name="Herrera-Estrella A."/>
            <person name="Gabaldon T."/>
            <person name="Grigoriev I.V."/>
        </authorList>
    </citation>
    <scope>NUCLEOTIDE SEQUENCE [LARGE SCALE GENOMIC DNA]</scope>
    <source>
        <strain evidence="3">NRRL 1555(-)</strain>
    </source>
</reference>
<dbReference type="AlphaFoldDB" id="A0A167L3I3"/>
<dbReference type="Proteomes" id="UP000077315">
    <property type="component" value="Unassembled WGS sequence"/>
</dbReference>
<dbReference type="InterPro" id="IPR002921">
    <property type="entry name" value="Fungal_lipase-type"/>
</dbReference>
<sequence length="246" mass="26745">ATAAKITVLKTYMSLSASAYCTSVCPDGLWTCSTCGSAYTFIKSFKGGSLDANGYITRNDKTKEIELVFRGSGSNANWVANLTFIKKAYPPVSGASVHTGFYTAYIQSQATVLSLVRAQLTAHPSYRIVVTGHSLGGALAPLAALDLYQRDARITKSNLFIYTYGAPRIGNANFAYYVSATGITYERTVNDRDIVPHLPPQKFGFLHAGIEYWITNDISVVKICNTSLDSKICANSIVPFTSFMDH</sequence>
<organism evidence="2 3">
    <name type="scientific">Phycomyces blakesleeanus (strain ATCC 8743b / DSM 1359 / FGSC 10004 / NBRC 33097 / NRRL 1555)</name>
    <dbReference type="NCBI Taxonomy" id="763407"/>
    <lineage>
        <taxon>Eukaryota</taxon>
        <taxon>Fungi</taxon>
        <taxon>Fungi incertae sedis</taxon>
        <taxon>Mucoromycota</taxon>
        <taxon>Mucoromycotina</taxon>
        <taxon>Mucoromycetes</taxon>
        <taxon>Mucorales</taxon>
        <taxon>Phycomycetaceae</taxon>
        <taxon>Phycomyces</taxon>
    </lineage>
</organism>
<accession>A0A167L3I3</accession>
<feature type="non-terminal residue" evidence="2">
    <location>
        <position position="1"/>
    </location>
</feature>
<dbReference type="PANTHER" id="PTHR45856:SF24">
    <property type="entry name" value="FUNGAL LIPASE-LIKE DOMAIN-CONTAINING PROTEIN"/>
    <property type="match status" value="1"/>
</dbReference>
<dbReference type="RefSeq" id="XP_018287548.1">
    <property type="nucleotide sequence ID" value="XM_018443785.1"/>
</dbReference>
<dbReference type="SUPFAM" id="SSF53474">
    <property type="entry name" value="alpha/beta-Hydrolases"/>
    <property type="match status" value="1"/>
</dbReference>
<evidence type="ECO:0000313" key="2">
    <source>
        <dbReference type="EMBL" id="OAD69508.1"/>
    </source>
</evidence>
<dbReference type="InParanoid" id="A0A167L3I3"/>
<dbReference type="GO" id="GO:0006629">
    <property type="term" value="P:lipid metabolic process"/>
    <property type="evidence" value="ECO:0007669"/>
    <property type="project" value="InterPro"/>
</dbReference>
<evidence type="ECO:0000313" key="3">
    <source>
        <dbReference type="Proteomes" id="UP000077315"/>
    </source>
</evidence>
<dbReference type="Gene3D" id="3.40.50.1820">
    <property type="entry name" value="alpha/beta hydrolase"/>
    <property type="match status" value="1"/>
</dbReference>
<feature type="non-terminal residue" evidence="2">
    <location>
        <position position="246"/>
    </location>
</feature>
<dbReference type="OrthoDB" id="438440at2759"/>
<dbReference type="EMBL" id="KV440991">
    <property type="protein sequence ID" value="OAD69508.1"/>
    <property type="molecule type" value="Genomic_DNA"/>
</dbReference>
<dbReference type="VEuPathDB" id="FungiDB:PHYBLDRAFT_92267"/>
<protein>
    <recommendedName>
        <fullName evidence="1">Fungal lipase-type domain-containing protein</fullName>
    </recommendedName>
</protein>
<keyword evidence="3" id="KW-1185">Reference proteome</keyword>
<feature type="domain" description="Fungal lipase-type" evidence="1">
    <location>
        <begin position="67"/>
        <end position="202"/>
    </location>
</feature>
<dbReference type="Pfam" id="PF01764">
    <property type="entry name" value="Lipase_3"/>
    <property type="match status" value="1"/>
</dbReference>
<dbReference type="PANTHER" id="PTHR45856">
    <property type="entry name" value="ALPHA/BETA-HYDROLASES SUPERFAMILY PROTEIN"/>
    <property type="match status" value="1"/>
</dbReference>
<dbReference type="CDD" id="cd00519">
    <property type="entry name" value="Lipase_3"/>
    <property type="match status" value="1"/>
</dbReference>
<proteinExistence type="predicted"/>